<evidence type="ECO:0008006" key="3">
    <source>
        <dbReference type="Google" id="ProtNLM"/>
    </source>
</evidence>
<dbReference type="SUPFAM" id="SSF50630">
    <property type="entry name" value="Acid proteases"/>
    <property type="match status" value="1"/>
</dbReference>
<dbReference type="Proteomes" id="UP000499080">
    <property type="component" value="Unassembled WGS sequence"/>
</dbReference>
<dbReference type="OrthoDB" id="6160000at2759"/>
<comment type="caution">
    <text evidence="1">The sequence shown here is derived from an EMBL/GenBank/DDBJ whole genome shotgun (WGS) entry which is preliminary data.</text>
</comment>
<reference evidence="1 2" key="1">
    <citation type="journal article" date="2019" name="Sci. Rep.">
        <title>Orb-weaving spider Araneus ventricosus genome elucidates the spidroin gene catalogue.</title>
        <authorList>
            <person name="Kono N."/>
            <person name="Nakamura H."/>
            <person name="Ohtoshi R."/>
            <person name="Moran D.A.P."/>
            <person name="Shinohara A."/>
            <person name="Yoshida Y."/>
            <person name="Fujiwara M."/>
            <person name="Mori M."/>
            <person name="Tomita M."/>
            <person name="Arakawa K."/>
        </authorList>
    </citation>
    <scope>NUCLEOTIDE SEQUENCE [LARGE SCALE GENOMIC DNA]</scope>
</reference>
<proteinExistence type="predicted"/>
<protein>
    <recommendedName>
        <fullName evidence="3">Peptidase A2 domain-containing protein</fullName>
    </recommendedName>
</protein>
<name>A0A4Y2AQX2_ARAVE</name>
<dbReference type="EMBL" id="BGPR01000028">
    <property type="protein sequence ID" value="GBL82331.1"/>
    <property type="molecule type" value="Genomic_DNA"/>
</dbReference>
<dbReference type="AlphaFoldDB" id="A0A4Y2AQX2"/>
<dbReference type="InterPro" id="IPR021109">
    <property type="entry name" value="Peptidase_aspartic_dom_sf"/>
</dbReference>
<accession>A0A4Y2AQX2</accession>
<gene>
    <name evidence="1" type="ORF">AVEN_252493_1</name>
</gene>
<evidence type="ECO:0000313" key="2">
    <source>
        <dbReference type="Proteomes" id="UP000499080"/>
    </source>
</evidence>
<evidence type="ECO:0000313" key="1">
    <source>
        <dbReference type="EMBL" id="GBL82331.1"/>
    </source>
</evidence>
<keyword evidence="2" id="KW-1185">Reference proteome</keyword>
<organism evidence="1 2">
    <name type="scientific">Araneus ventricosus</name>
    <name type="common">Orbweaver spider</name>
    <name type="synonym">Epeira ventricosa</name>
    <dbReference type="NCBI Taxonomy" id="182803"/>
    <lineage>
        <taxon>Eukaryota</taxon>
        <taxon>Metazoa</taxon>
        <taxon>Ecdysozoa</taxon>
        <taxon>Arthropoda</taxon>
        <taxon>Chelicerata</taxon>
        <taxon>Arachnida</taxon>
        <taxon>Araneae</taxon>
        <taxon>Araneomorphae</taxon>
        <taxon>Entelegynae</taxon>
        <taxon>Araneoidea</taxon>
        <taxon>Araneidae</taxon>
        <taxon>Araneus</taxon>
    </lineage>
</organism>
<sequence>MFKNRTICEGLYYQIPEVAYLDVVQLESKNKTNIDWTVMVQVNHKDIIFKIDSEADHTVLPANALQNVFQNTKLEPPDKIICGPDRNPLKTLGKFKANIEYKGKSCTEEIYLISNLQTCLLDKPALFSLGLGQKLNSQNFSKDLG</sequence>